<evidence type="ECO:0000256" key="1">
    <source>
        <dbReference type="ARBA" id="ARBA00010748"/>
    </source>
</evidence>
<dbReference type="GO" id="GO:0016151">
    <property type="term" value="F:nickel cation binding"/>
    <property type="evidence" value="ECO:0007669"/>
    <property type="project" value="InterPro"/>
</dbReference>
<dbReference type="SUPFAM" id="SSF57903">
    <property type="entry name" value="FYVE/PHD zinc finger"/>
    <property type="match status" value="1"/>
</dbReference>
<dbReference type="EMBL" id="QICC01000046">
    <property type="protein sequence ID" value="RNM41179.1"/>
    <property type="molecule type" value="Genomic_DNA"/>
</dbReference>
<keyword evidence="7" id="KW-1185">Reference proteome</keyword>
<evidence type="ECO:0000313" key="8">
    <source>
        <dbReference type="Proteomes" id="UP000270112"/>
    </source>
</evidence>
<dbReference type="AlphaFoldDB" id="A0A3N0IW05"/>
<evidence type="ECO:0000256" key="3">
    <source>
        <dbReference type="ARBA" id="ARBA00022723"/>
    </source>
</evidence>
<accession>A0A3N0IW05</accession>
<sequence length="159" mass="17775">MQNTTTATARPLRSIGGVRANRAGRNPTMHEMALMRTVVDTVLDYAGKVDAVEVKTVYLTIGLNRDVVEAYMDSMFAFLARGTIAEHADLVVRRTPYTVACNQCGRIFHIDVYDATTWVCPRCKTERDYKLHSGMEFAFNNIEVVLPEQAEARSQELAG</sequence>
<keyword evidence="3" id="KW-0479">Metal-binding</keyword>
<dbReference type="PANTHER" id="PTHR34535:SF3">
    <property type="entry name" value="HYDROGENASE MATURATION FACTOR HYPA"/>
    <property type="match status" value="1"/>
</dbReference>
<evidence type="ECO:0000313" key="6">
    <source>
        <dbReference type="EMBL" id="RNM41179.1"/>
    </source>
</evidence>
<dbReference type="GO" id="GO:0008270">
    <property type="term" value="F:zinc ion binding"/>
    <property type="evidence" value="ECO:0007669"/>
    <property type="project" value="TreeGrafter"/>
</dbReference>
<proteinExistence type="inferred from homology"/>
<reference evidence="5 7" key="1">
    <citation type="journal article" date="2018" name="Elife">
        <title>Discovery and characterization of a prevalent human gut bacterial enzyme sufficient for the inactivation of a family of plant toxins.</title>
        <authorList>
            <person name="Koppel N."/>
            <person name="Bisanz J.E."/>
            <person name="Pandelia M.E."/>
            <person name="Turnbaugh P.J."/>
            <person name="Balskus E.P."/>
        </authorList>
    </citation>
    <scope>NUCLEOTIDE SEQUENCE [LARGE SCALE GENOMIC DNA]</scope>
    <source>
        <strain evidence="5 7">DSM 16107</strain>
    </source>
</reference>
<dbReference type="GO" id="GO:0051604">
    <property type="term" value="P:protein maturation"/>
    <property type="evidence" value="ECO:0007669"/>
    <property type="project" value="InterPro"/>
</dbReference>
<dbReference type="InterPro" id="IPR020538">
    <property type="entry name" value="Hydgase_Ni_incorp_HypA/HybF_CS"/>
</dbReference>
<dbReference type="EMBL" id="PPTT01000041">
    <property type="protein sequence ID" value="RDB65085.1"/>
    <property type="molecule type" value="Genomic_DNA"/>
</dbReference>
<dbReference type="Proteomes" id="UP000270112">
    <property type="component" value="Unassembled WGS sequence"/>
</dbReference>
<dbReference type="InterPro" id="IPR011011">
    <property type="entry name" value="Znf_FYVE_PHD"/>
</dbReference>
<evidence type="ECO:0000256" key="4">
    <source>
        <dbReference type="ARBA" id="ARBA00022833"/>
    </source>
</evidence>
<dbReference type="Proteomes" id="UP000253817">
    <property type="component" value="Unassembled WGS sequence"/>
</dbReference>
<name>A0A3N0IW05_9ACTN</name>
<dbReference type="Gene3D" id="3.30.2320.80">
    <property type="match status" value="1"/>
</dbReference>
<dbReference type="PANTHER" id="PTHR34535">
    <property type="entry name" value="HYDROGENASE MATURATION FACTOR HYPA"/>
    <property type="match status" value="1"/>
</dbReference>
<dbReference type="InterPro" id="IPR000688">
    <property type="entry name" value="HypA/HybF"/>
</dbReference>
<dbReference type="PROSITE" id="PS01249">
    <property type="entry name" value="HYPA"/>
    <property type="match status" value="1"/>
</dbReference>
<evidence type="ECO:0000256" key="2">
    <source>
        <dbReference type="ARBA" id="ARBA00022596"/>
    </source>
</evidence>
<evidence type="ECO:0000313" key="5">
    <source>
        <dbReference type="EMBL" id="RDB65085.1"/>
    </source>
</evidence>
<protein>
    <submittedName>
        <fullName evidence="6">Hydrogenase maturation nickel metallochaperone HypA</fullName>
    </submittedName>
</protein>
<keyword evidence="2" id="KW-0533">Nickel</keyword>
<gene>
    <name evidence="5" type="ORF">C1876_16195</name>
    <name evidence="6" type="ORF">DMP09_10950</name>
</gene>
<organism evidence="6 8">
    <name type="scientific">Eggerthella sinensis</name>
    <dbReference type="NCBI Taxonomy" id="242230"/>
    <lineage>
        <taxon>Bacteria</taxon>
        <taxon>Bacillati</taxon>
        <taxon>Actinomycetota</taxon>
        <taxon>Coriobacteriia</taxon>
        <taxon>Eggerthellales</taxon>
        <taxon>Eggerthellaceae</taxon>
        <taxon>Eggerthella</taxon>
    </lineage>
</organism>
<reference evidence="6" key="3">
    <citation type="journal article" date="2019" name="Microbiol. Resour. Announc.">
        <title>Draft Genome Sequences of Type Strains of Gordonibacter faecihominis, Paraeggerthella hongkongensis, Parvibacter caecicola,Slackia equolifaciens, Slackia faecicanis, and Slackia isoflavoniconvertens.</title>
        <authorList>
            <person name="Danylec N."/>
            <person name="Stoll D.A."/>
            <person name="Dotsch A."/>
            <person name="Huch M."/>
        </authorList>
    </citation>
    <scope>NUCLEOTIDE SEQUENCE</scope>
    <source>
        <strain evidence="6">DSM 16107</strain>
    </source>
</reference>
<keyword evidence="4" id="KW-0862">Zinc</keyword>
<comment type="caution">
    <text evidence="6">The sequence shown here is derived from an EMBL/GenBank/DDBJ whole genome shotgun (WGS) entry which is preliminary data.</text>
</comment>
<reference evidence="8" key="2">
    <citation type="submission" date="2018-05" db="EMBL/GenBank/DDBJ databases">
        <title>Genome Sequencing of selected type strains of the family Eggerthellaceae.</title>
        <authorList>
            <person name="Danylec N."/>
            <person name="Stoll D.A."/>
            <person name="Doetsch A."/>
            <person name="Huch M."/>
        </authorList>
    </citation>
    <scope>NUCLEOTIDE SEQUENCE [LARGE SCALE GENOMIC DNA]</scope>
    <source>
        <strain evidence="8">DSM 16107</strain>
    </source>
</reference>
<comment type="similarity">
    <text evidence="1">Belongs to the HypA/HybF family.</text>
</comment>
<dbReference type="Pfam" id="PF01155">
    <property type="entry name" value="HypA"/>
    <property type="match status" value="1"/>
</dbReference>
<evidence type="ECO:0000313" key="7">
    <source>
        <dbReference type="Proteomes" id="UP000253817"/>
    </source>
</evidence>